<proteinExistence type="inferred from homology"/>
<dbReference type="InterPro" id="IPR001128">
    <property type="entry name" value="Cyt_P450"/>
</dbReference>
<keyword evidence="4 8" id="KW-0479">Metal-binding</keyword>
<gene>
    <name evidence="10" type="ORF">CCHL11_02040</name>
</gene>
<dbReference type="PROSITE" id="PS00086">
    <property type="entry name" value="CYTOCHROME_P450"/>
    <property type="match status" value="1"/>
</dbReference>
<dbReference type="InterPro" id="IPR002403">
    <property type="entry name" value="Cyt_P450_E_grp-IV"/>
</dbReference>
<dbReference type="GO" id="GO:0020037">
    <property type="term" value="F:heme binding"/>
    <property type="evidence" value="ECO:0007669"/>
    <property type="project" value="InterPro"/>
</dbReference>
<evidence type="ECO:0000313" key="11">
    <source>
        <dbReference type="Proteomes" id="UP000186583"/>
    </source>
</evidence>
<dbReference type="AlphaFoldDB" id="A0A1Q8S6Q7"/>
<comment type="similarity">
    <text evidence="2 9">Belongs to the cytochrome P450 family.</text>
</comment>
<dbReference type="PANTHER" id="PTHR46206:SF1">
    <property type="entry name" value="P450, PUTATIVE (EUROFUNG)-RELATED"/>
    <property type="match status" value="1"/>
</dbReference>
<accession>A0A1Q8S6Q7</accession>
<dbReference type="OrthoDB" id="1844152at2759"/>
<evidence type="ECO:0000256" key="6">
    <source>
        <dbReference type="ARBA" id="ARBA00023004"/>
    </source>
</evidence>
<evidence type="ECO:0000256" key="4">
    <source>
        <dbReference type="ARBA" id="ARBA00022723"/>
    </source>
</evidence>
<dbReference type="InterPro" id="IPR017972">
    <property type="entry name" value="Cyt_P450_CS"/>
</dbReference>
<dbReference type="Pfam" id="PF00067">
    <property type="entry name" value="p450"/>
    <property type="match status" value="1"/>
</dbReference>
<evidence type="ECO:0000256" key="3">
    <source>
        <dbReference type="ARBA" id="ARBA00022617"/>
    </source>
</evidence>
<evidence type="ECO:0000256" key="2">
    <source>
        <dbReference type="ARBA" id="ARBA00010617"/>
    </source>
</evidence>
<name>A0A1Q8S6Q7_9PEZI</name>
<reference evidence="10 11" key="1">
    <citation type="submission" date="2016-11" db="EMBL/GenBank/DDBJ databases">
        <title>Draft Genome Assembly of Colletotrichum chlorophyti a pathogen of herbaceous plants.</title>
        <authorList>
            <person name="Gan P."/>
            <person name="Narusaka M."/>
            <person name="Tsushima A."/>
            <person name="Narusaka Y."/>
            <person name="Takano Y."/>
            <person name="Shirasu K."/>
        </authorList>
    </citation>
    <scope>NUCLEOTIDE SEQUENCE [LARGE SCALE GENOMIC DNA]</scope>
    <source>
        <strain evidence="10 11">NTL11</strain>
    </source>
</reference>
<dbReference type="Gene3D" id="1.10.630.10">
    <property type="entry name" value="Cytochrome P450"/>
    <property type="match status" value="1"/>
</dbReference>
<keyword evidence="7 9" id="KW-0503">Monooxygenase</keyword>
<dbReference type="CDD" id="cd11041">
    <property type="entry name" value="CYP503A1-like"/>
    <property type="match status" value="1"/>
</dbReference>
<evidence type="ECO:0000256" key="8">
    <source>
        <dbReference type="PIRSR" id="PIRSR602403-1"/>
    </source>
</evidence>
<organism evidence="10 11">
    <name type="scientific">Colletotrichum chlorophyti</name>
    <dbReference type="NCBI Taxonomy" id="708187"/>
    <lineage>
        <taxon>Eukaryota</taxon>
        <taxon>Fungi</taxon>
        <taxon>Dikarya</taxon>
        <taxon>Ascomycota</taxon>
        <taxon>Pezizomycotina</taxon>
        <taxon>Sordariomycetes</taxon>
        <taxon>Hypocreomycetidae</taxon>
        <taxon>Glomerellales</taxon>
        <taxon>Glomerellaceae</taxon>
        <taxon>Colletotrichum</taxon>
    </lineage>
</organism>
<dbReference type="STRING" id="708187.A0A1Q8S6Q7"/>
<comment type="cofactor">
    <cofactor evidence="1 8">
        <name>heme</name>
        <dbReference type="ChEBI" id="CHEBI:30413"/>
    </cofactor>
</comment>
<dbReference type="GO" id="GO:0005506">
    <property type="term" value="F:iron ion binding"/>
    <property type="evidence" value="ECO:0007669"/>
    <property type="project" value="InterPro"/>
</dbReference>
<dbReference type="EMBL" id="MPGH01000011">
    <property type="protein sequence ID" value="OLN97110.1"/>
    <property type="molecule type" value="Genomic_DNA"/>
</dbReference>
<comment type="caution">
    <text evidence="10">The sequence shown here is derived from an EMBL/GenBank/DDBJ whole genome shotgun (WGS) entry which is preliminary data.</text>
</comment>
<evidence type="ECO:0000256" key="9">
    <source>
        <dbReference type="RuleBase" id="RU000461"/>
    </source>
</evidence>
<protein>
    <submittedName>
        <fullName evidence="10">Fumitremorgin C monooxygenase 1</fullName>
    </submittedName>
</protein>
<evidence type="ECO:0000313" key="10">
    <source>
        <dbReference type="EMBL" id="OLN97110.1"/>
    </source>
</evidence>
<feature type="binding site" description="axial binding residue" evidence="8">
    <location>
        <position position="228"/>
    </location>
    <ligand>
        <name>heme</name>
        <dbReference type="ChEBI" id="CHEBI:30413"/>
    </ligand>
    <ligandPart>
        <name>Fe</name>
        <dbReference type="ChEBI" id="CHEBI:18248"/>
    </ligandPart>
</feature>
<evidence type="ECO:0000256" key="1">
    <source>
        <dbReference type="ARBA" id="ARBA00001971"/>
    </source>
</evidence>
<dbReference type="SUPFAM" id="SSF48264">
    <property type="entry name" value="Cytochrome P450"/>
    <property type="match status" value="1"/>
</dbReference>
<dbReference type="PANTHER" id="PTHR46206">
    <property type="entry name" value="CYTOCHROME P450"/>
    <property type="match status" value="1"/>
</dbReference>
<sequence length="266" mass="30818">MSKKIKRLRELFNQTWRERLETLKHDRDDPNDEEPQDLMQMMVRYAAKYRPEQVRDLDEMTRRLIANNFASIHQTAIQATNHLLNIVGSNSEFNTKSVLSHEINEVLSTDGDERWTKAKVNKVMKADSVSRETLRLHSFGGRSMFRLVGVDDFRTPEGIHLPKGTIISFLGQPAQTDPEIFEEPLRFDPFRFYRIREEAGARNKNTPLVTFVSTAPDFLPFSHGKHACPGRFLVDFELKMIMAHILRHYESSFLPITMASVRQITG</sequence>
<keyword evidence="11" id="KW-1185">Reference proteome</keyword>
<dbReference type="PRINTS" id="PR00465">
    <property type="entry name" value="EP450IV"/>
</dbReference>
<evidence type="ECO:0000256" key="7">
    <source>
        <dbReference type="ARBA" id="ARBA00023033"/>
    </source>
</evidence>
<dbReference type="InterPro" id="IPR036396">
    <property type="entry name" value="Cyt_P450_sf"/>
</dbReference>
<keyword evidence="6 8" id="KW-0408">Iron</keyword>
<dbReference type="Proteomes" id="UP000186583">
    <property type="component" value="Unassembled WGS sequence"/>
</dbReference>
<keyword evidence="5 9" id="KW-0560">Oxidoreductase</keyword>
<evidence type="ECO:0000256" key="5">
    <source>
        <dbReference type="ARBA" id="ARBA00023002"/>
    </source>
</evidence>
<dbReference type="GO" id="GO:0004497">
    <property type="term" value="F:monooxygenase activity"/>
    <property type="evidence" value="ECO:0007669"/>
    <property type="project" value="UniProtKB-KW"/>
</dbReference>
<dbReference type="GO" id="GO:0016705">
    <property type="term" value="F:oxidoreductase activity, acting on paired donors, with incorporation or reduction of molecular oxygen"/>
    <property type="evidence" value="ECO:0007669"/>
    <property type="project" value="InterPro"/>
</dbReference>
<keyword evidence="3 8" id="KW-0349">Heme</keyword>